<dbReference type="RefSeq" id="WP_204061099.1">
    <property type="nucleotide sequence ID" value="NZ_BAAAGP010000043.1"/>
</dbReference>
<reference evidence="8 9" key="1">
    <citation type="submission" date="2021-01" db="EMBL/GenBank/DDBJ databases">
        <title>Whole genome shotgun sequence of Microbispora corallina NBRC 16416.</title>
        <authorList>
            <person name="Komaki H."/>
            <person name="Tamura T."/>
        </authorList>
    </citation>
    <scope>NUCLEOTIDE SEQUENCE [LARGE SCALE GENOMIC DNA]</scope>
    <source>
        <strain evidence="8 9">NBRC 16416</strain>
    </source>
</reference>
<proteinExistence type="inferred from homology"/>
<protein>
    <recommendedName>
        <fullName evidence="2">chitinase</fullName>
        <ecNumber evidence="2">3.2.1.14</ecNumber>
    </recommendedName>
</protein>
<dbReference type="PANTHER" id="PTHR11177:SF317">
    <property type="entry name" value="CHITINASE 12-RELATED"/>
    <property type="match status" value="1"/>
</dbReference>
<dbReference type="PROSITE" id="PS01095">
    <property type="entry name" value="GH18_1"/>
    <property type="match status" value="1"/>
</dbReference>
<dbReference type="Proteomes" id="UP000603904">
    <property type="component" value="Unassembled WGS sequence"/>
</dbReference>
<dbReference type="EC" id="3.2.1.14" evidence="2"/>
<dbReference type="Gene3D" id="3.20.20.80">
    <property type="entry name" value="Glycosidases"/>
    <property type="match status" value="1"/>
</dbReference>
<dbReference type="PANTHER" id="PTHR11177">
    <property type="entry name" value="CHITINASE"/>
    <property type="match status" value="1"/>
</dbReference>
<comment type="caution">
    <text evidence="8">The sequence shown here is derived from an EMBL/GenBank/DDBJ whole genome shotgun (WGS) entry which is preliminary data.</text>
</comment>
<dbReference type="InterPro" id="IPR017853">
    <property type="entry name" value="GH"/>
</dbReference>
<evidence type="ECO:0000313" key="8">
    <source>
        <dbReference type="EMBL" id="GIH44071.1"/>
    </source>
</evidence>
<evidence type="ECO:0000256" key="2">
    <source>
        <dbReference type="ARBA" id="ARBA00012729"/>
    </source>
</evidence>
<dbReference type="InterPro" id="IPR011583">
    <property type="entry name" value="Chitinase_II/V-like_cat"/>
</dbReference>
<evidence type="ECO:0000259" key="7">
    <source>
        <dbReference type="PROSITE" id="PS51910"/>
    </source>
</evidence>
<evidence type="ECO:0000256" key="4">
    <source>
        <dbReference type="ARBA" id="ARBA00023295"/>
    </source>
</evidence>
<dbReference type="EMBL" id="BOOC01000051">
    <property type="protein sequence ID" value="GIH44071.1"/>
    <property type="molecule type" value="Genomic_DNA"/>
</dbReference>
<accession>A0ABQ4GAF3</accession>
<dbReference type="InterPro" id="IPR001579">
    <property type="entry name" value="Glyco_hydro_18_chit_AS"/>
</dbReference>
<organism evidence="8 9">
    <name type="scientific">Microbispora corallina</name>
    <dbReference type="NCBI Taxonomy" id="83302"/>
    <lineage>
        <taxon>Bacteria</taxon>
        <taxon>Bacillati</taxon>
        <taxon>Actinomycetota</taxon>
        <taxon>Actinomycetes</taxon>
        <taxon>Streptosporangiales</taxon>
        <taxon>Streptosporangiaceae</taxon>
        <taxon>Microbispora</taxon>
    </lineage>
</organism>
<dbReference type="PROSITE" id="PS51910">
    <property type="entry name" value="GH18_2"/>
    <property type="match status" value="1"/>
</dbReference>
<evidence type="ECO:0000256" key="1">
    <source>
        <dbReference type="ARBA" id="ARBA00000822"/>
    </source>
</evidence>
<dbReference type="InterPro" id="IPR050314">
    <property type="entry name" value="Glycosyl_Hydrlase_18"/>
</dbReference>
<keyword evidence="4 5" id="KW-0326">Glycosidase</keyword>
<name>A0ABQ4GAF3_9ACTN</name>
<sequence length="362" mass="37739">MEAITRGAFAAVVLAAVLFSLFVAWYEPARATETAEPAARSTLLVTRASRAPGPAAPPVVQPAAAAEPAPDPVVTVTVTVTPAPAPSLTPSVTRRPVKVGYLAQRGAYGATDTVRSLETSGTASRLTHLNYAFANIDPDSLTCLSGVTAPARPDTEDPDQGDGAGDAWADYLRGFSAAESVDGLADPPDAALAGNFNQLRKLKARHPGLKVLISIGGWTYSKYFSDAARTPASRQRFVRSCLDVYIRGDLPVAGGRGGPGSAAGVFDGIDVDWEWPGSEGHAGNHVSPDDGRDLVALLAEFRAQLDALGEADGRHYLLTAYVPADPGKIEAGFDLDRMAALVDFENVQGAGVHAVRDGAVLL</sequence>
<dbReference type="SUPFAM" id="SSF51445">
    <property type="entry name" value="(Trans)glycosidases"/>
    <property type="match status" value="1"/>
</dbReference>
<evidence type="ECO:0000313" key="9">
    <source>
        <dbReference type="Proteomes" id="UP000603904"/>
    </source>
</evidence>
<dbReference type="Pfam" id="PF00704">
    <property type="entry name" value="Glyco_hydro_18"/>
    <property type="match status" value="1"/>
</dbReference>
<feature type="domain" description="GH18" evidence="7">
    <location>
        <begin position="96"/>
        <end position="362"/>
    </location>
</feature>
<dbReference type="InterPro" id="IPR001223">
    <property type="entry name" value="Glyco_hydro18_cat"/>
</dbReference>
<evidence type="ECO:0000256" key="5">
    <source>
        <dbReference type="RuleBase" id="RU000489"/>
    </source>
</evidence>
<dbReference type="SMART" id="SM00636">
    <property type="entry name" value="Glyco_18"/>
    <property type="match status" value="1"/>
</dbReference>
<evidence type="ECO:0000256" key="6">
    <source>
        <dbReference type="RuleBase" id="RU004453"/>
    </source>
</evidence>
<evidence type="ECO:0000256" key="3">
    <source>
        <dbReference type="ARBA" id="ARBA00022801"/>
    </source>
</evidence>
<keyword evidence="9" id="KW-1185">Reference proteome</keyword>
<comment type="catalytic activity">
    <reaction evidence="1">
        <text>Random endo-hydrolysis of N-acetyl-beta-D-glucosaminide (1-&gt;4)-beta-linkages in chitin and chitodextrins.</text>
        <dbReference type="EC" id="3.2.1.14"/>
    </reaction>
</comment>
<comment type="similarity">
    <text evidence="6">Belongs to the glycosyl hydrolase 18 family.</text>
</comment>
<gene>
    <name evidence="8" type="ORF">Mco01_70710</name>
</gene>
<keyword evidence="3 5" id="KW-0378">Hydrolase</keyword>